<dbReference type="EMBL" id="QZAF01000298">
    <property type="protein sequence ID" value="THV68719.1"/>
    <property type="molecule type" value="Genomic_DNA"/>
</dbReference>
<feature type="compositionally biased region" description="Low complexity" evidence="1">
    <location>
        <begin position="371"/>
        <end position="386"/>
    </location>
</feature>
<proteinExistence type="predicted"/>
<dbReference type="InterPro" id="IPR036864">
    <property type="entry name" value="Zn2-C6_fun-type_DNA-bd_sf"/>
</dbReference>
<dbReference type="GO" id="GO:0000981">
    <property type="term" value="F:DNA-binding transcription factor activity, RNA polymerase II-specific"/>
    <property type="evidence" value="ECO:0007669"/>
    <property type="project" value="InterPro"/>
</dbReference>
<organism evidence="2 3">
    <name type="scientific">Aureobasidium pullulans</name>
    <name type="common">Black yeast</name>
    <name type="synonym">Pullularia pullulans</name>
    <dbReference type="NCBI Taxonomy" id="5580"/>
    <lineage>
        <taxon>Eukaryota</taxon>
        <taxon>Fungi</taxon>
        <taxon>Dikarya</taxon>
        <taxon>Ascomycota</taxon>
        <taxon>Pezizomycotina</taxon>
        <taxon>Dothideomycetes</taxon>
        <taxon>Dothideomycetidae</taxon>
        <taxon>Dothideales</taxon>
        <taxon>Saccotheciaceae</taxon>
        <taxon>Aureobasidium</taxon>
    </lineage>
</organism>
<dbReference type="InterPro" id="IPR052973">
    <property type="entry name" value="Fungal_sec-metab_reg_TF"/>
</dbReference>
<dbReference type="GO" id="GO:0008270">
    <property type="term" value="F:zinc ion binding"/>
    <property type="evidence" value="ECO:0007669"/>
    <property type="project" value="InterPro"/>
</dbReference>
<dbReference type="SUPFAM" id="SSF57701">
    <property type="entry name" value="Zn2/Cys6 DNA-binding domain"/>
    <property type="match status" value="1"/>
</dbReference>
<evidence type="ECO:0000256" key="1">
    <source>
        <dbReference type="SAM" id="MobiDB-lite"/>
    </source>
</evidence>
<evidence type="ECO:0000313" key="2">
    <source>
        <dbReference type="EMBL" id="THV68719.1"/>
    </source>
</evidence>
<comment type="caution">
    <text evidence="2">The sequence shown here is derived from an EMBL/GenBank/DDBJ whole genome shotgun (WGS) entry which is preliminary data.</text>
</comment>
<protein>
    <recommendedName>
        <fullName evidence="4">Zn(2)-C6 fungal-type domain-containing protein</fullName>
    </recommendedName>
</protein>
<accession>A0A4S8SEH8</accession>
<feature type="region of interest" description="Disordered" evidence="1">
    <location>
        <begin position="338"/>
        <end position="402"/>
    </location>
</feature>
<dbReference type="AlphaFoldDB" id="A0A4S8SEH8"/>
<feature type="compositionally biased region" description="Low complexity" evidence="1">
    <location>
        <begin position="82"/>
        <end position="100"/>
    </location>
</feature>
<name>A0A4S8SEH8_AURPU</name>
<evidence type="ECO:0000313" key="3">
    <source>
        <dbReference type="Proteomes" id="UP000304951"/>
    </source>
</evidence>
<dbReference type="PANTHER" id="PTHR35392">
    <property type="entry name" value="ZN(II)2CYS6 TRANSCRIPTION FACTOR (EUROFUNG)-RELATED-RELATED"/>
    <property type="match status" value="1"/>
</dbReference>
<feature type="region of interest" description="Disordered" evidence="1">
    <location>
        <begin position="283"/>
        <end position="320"/>
    </location>
</feature>
<sequence>TKSYSNHPNLTQPCAPVLSFPSGGAQLRRTVNTMESFAYEPNKMEDLFDYGPDLLSDRASFQALVDELYSTDSNMQLDVEFSSRGTSPTGPATPPSSSGGQEEVASPDVEHEHQAFAQGALMTEMLAGMEGSTPNDLMRSGTNVYDALDTIDPSFHNPYLGVPSSTQYPHCQVPAYTWETYPARALQYGTAYNTNFSWMDPAAVNSSNTGTFYHSGTRASIDQSRLIPRSTMIPASQNGSTTGVPRRVTHGYGSMSLESLPSDDMMTRYPQLSSPEIIMSDAGYYPNTSLPEDNDFELSGPPVSAASHHTEPSIVNNSNNIQPQARILAEDTFTFSTESTQALETSGLPIRNDVRASRDQGNSRSPETTRRGMVSRPSSSRGSSPRAMNKGGRSGGLDGNTRAHANQMRKLGACWICAFQRDQCDPGSPCTRCQDRSIRGSLHMLPCSRMHLSDLVHQFLPATMNRQHRREEIISFAKKSLRSWKTEAPIQVYLTSLGLGHFAWDLHEFEPSSQDLLLQKRYKVGISGTWQRIEKRSPPLALKQVNFSQTQRLDDYVDNIVEQYLEDFQNQAYYGEEDSCAMFQSELLRALCSLYISLPDEEDDKTLKGDVRQVIRLLVLTCIMDHPITIVATYQDTAISMMQSHNNPQVYGTWTSPMLANRQLKYFFSEMQTQQYNKSLNRLHQILRKAGDKNKLWMSSFVLMLGIALVLEQCQHLLWIKADAKVARRESSSIDAEWEARSHCNEMDDGFEFLCKLYHCKYRGKHRQKTRYEELKNKTSNAAEAEFAEKIYDIVDRNGGYLLHRQQLTISGMQENNHVSRLVARFLVELMGLTQSSP</sequence>
<feature type="region of interest" description="Disordered" evidence="1">
    <location>
        <begin position="81"/>
        <end position="109"/>
    </location>
</feature>
<dbReference type="PANTHER" id="PTHR35392:SF1">
    <property type="entry name" value="ZN(II)2CYS6 TRANSCRIPTION FACTOR (EUROFUNG)"/>
    <property type="match status" value="1"/>
</dbReference>
<feature type="non-terminal residue" evidence="2">
    <location>
        <position position="1"/>
    </location>
</feature>
<dbReference type="Proteomes" id="UP000304951">
    <property type="component" value="Unassembled WGS sequence"/>
</dbReference>
<gene>
    <name evidence="2" type="ORF">D6D28_06442</name>
</gene>
<reference evidence="2 3" key="1">
    <citation type="submission" date="2018-10" db="EMBL/GenBank/DDBJ databases">
        <title>Fifty Aureobasidium pullulans genomes reveal a recombining polyextremotolerant generalist.</title>
        <authorList>
            <person name="Gostincar C."/>
            <person name="Turk M."/>
            <person name="Zajc J."/>
            <person name="Gunde-Cimerman N."/>
        </authorList>
    </citation>
    <scope>NUCLEOTIDE SEQUENCE [LARGE SCALE GENOMIC DNA]</scope>
    <source>
        <strain evidence="2 3">EXF-11900</strain>
    </source>
</reference>
<evidence type="ECO:0008006" key="4">
    <source>
        <dbReference type="Google" id="ProtNLM"/>
    </source>
</evidence>